<evidence type="ECO:0000256" key="1">
    <source>
        <dbReference type="SAM" id="MobiDB-lite"/>
    </source>
</evidence>
<gene>
    <name evidence="2" type="ORF">TRUGW13939_04973</name>
</gene>
<dbReference type="PANTHER" id="PTHR37540:SF10">
    <property type="entry name" value="SIGMA-70 REGION 2 FAMILY PROTEIN"/>
    <property type="match status" value="1"/>
</dbReference>
<protein>
    <submittedName>
        <fullName evidence="2">Uncharacterized protein</fullName>
    </submittedName>
</protein>
<feature type="compositionally biased region" description="Basic residues" evidence="1">
    <location>
        <begin position="25"/>
        <end position="37"/>
    </location>
</feature>
<dbReference type="GeneID" id="55992471"/>
<keyword evidence="3" id="KW-1185">Reference proteome</keyword>
<dbReference type="PANTHER" id="PTHR37540">
    <property type="entry name" value="TRANSCRIPTION FACTOR (ACR-2), PUTATIVE-RELATED-RELATED"/>
    <property type="match status" value="1"/>
</dbReference>
<feature type="compositionally biased region" description="Basic residues" evidence="1">
    <location>
        <begin position="45"/>
        <end position="62"/>
    </location>
</feature>
<evidence type="ECO:0000313" key="2">
    <source>
        <dbReference type="EMBL" id="QKX57853.1"/>
    </source>
</evidence>
<reference evidence="3" key="1">
    <citation type="submission" date="2020-06" db="EMBL/GenBank/DDBJ databases">
        <title>A chromosome-scale genome assembly of Talaromyces rugulosus W13939.</title>
        <authorList>
            <person name="Wang B."/>
            <person name="Guo L."/>
            <person name="Ye K."/>
            <person name="Wang L."/>
        </authorList>
    </citation>
    <scope>NUCLEOTIDE SEQUENCE [LARGE SCALE GENOMIC DNA]</scope>
    <source>
        <strain evidence="3">W13939</strain>
    </source>
</reference>
<accession>A0A7H8QYL6</accession>
<dbReference type="KEGG" id="trg:TRUGW13939_04973"/>
<dbReference type="Pfam" id="PF11951">
    <property type="entry name" value="Fungal_trans_2"/>
    <property type="match status" value="1"/>
</dbReference>
<feature type="region of interest" description="Disordered" evidence="1">
    <location>
        <begin position="12"/>
        <end position="68"/>
    </location>
</feature>
<dbReference type="Proteomes" id="UP000509510">
    <property type="component" value="Chromosome III"/>
</dbReference>
<proteinExistence type="predicted"/>
<dbReference type="RefSeq" id="XP_035344031.1">
    <property type="nucleotide sequence ID" value="XM_035488138.1"/>
</dbReference>
<sequence>MAPDTFQFILHDAERPESQQQARAHAARVAHSRKRQFRLIEYHAGKKNKSRKKDKTAARHKKPAESRPSSLEIAIAEDLLIPSPVSQLASDRTDPFVSSARSFTQDEHFLFDYFIQTILPDESARCGFALAMTADKWSQLVEKEWMPFALSQLDALDSFFMHACRHFLVFQHQQHRPDRQRHFMQLATRYKLACLRAVNEAISAGFSVSINNATVATVVLLGFDEMALGDMALSKSHAQGALQIIEHNGGFQTLGMNGFLESLFYKLWGGT</sequence>
<dbReference type="OrthoDB" id="5620at2759"/>
<name>A0A7H8QYL6_TALRU</name>
<dbReference type="EMBL" id="CP055900">
    <property type="protein sequence ID" value="QKX57853.1"/>
    <property type="molecule type" value="Genomic_DNA"/>
</dbReference>
<dbReference type="AlphaFoldDB" id="A0A7H8QYL6"/>
<organism evidence="2 3">
    <name type="scientific">Talaromyces rugulosus</name>
    <name type="common">Penicillium rugulosum</name>
    <dbReference type="NCBI Taxonomy" id="121627"/>
    <lineage>
        <taxon>Eukaryota</taxon>
        <taxon>Fungi</taxon>
        <taxon>Dikarya</taxon>
        <taxon>Ascomycota</taxon>
        <taxon>Pezizomycotina</taxon>
        <taxon>Eurotiomycetes</taxon>
        <taxon>Eurotiomycetidae</taxon>
        <taxon>Eurotiales</taxon>
        <taxon>Trichocomaceae</taxon>
        <taxon>Talaromyces</taxon>
        <taxon>Talaromyces sect. Islandici</taxon>
    </lineage>
</organism>
<evidence type="ECO:0000313" key="3">
    <source>
        <dbReference type="Proteomes" id="UP000509510"/>
    </source>
</evidence>
<dbReference type="InterPro" id="IPR021858">
    <property type="entry name" value="Fun_TF"/>
</dbReference>